<dbReference type="InterPro" id="IPR031148">
    <property type="entry name" value="Plexin"/>
</dbReference>
<dbReference type="PANTHER" id="PTHR22625:SF70">
    <property type="entry name" value="PLEXIN A, ISOFORM A"/>
    <property type="match status" value="1"/>
</dbReference>
<feature type="domain" description="Sema" evidence="3">
    <location>
        <begin position="1"/>
        <end position="486"/>
    </location>
</feature>
<evidence type="ECO:0000313" key="5">
    <source>
        <dbReference type="Proteomes" id="UP001152320"/>
    </source>
</evidence>
<dbReference type="Pfam" id="PF01403">
    <property type="entry name" value="Sema"/>
    <property type="match status" value="1"/>
</dbReference>
<dbReference type="SUPFAM" id="SSF101912">
    <property type="entry name" value="Sema domain"/>
    <property type="match status" value="1"/>
</dbReference>
<dbReference type="AlphaFoldDB" id="A0A9Q1BTU7"/>
<name>A0A9Q1BTU7_HOLLE</name>
<dbReference type="PROSITE" id="PS51004">
    <property type="entry name" value="SEMA"/>
    <property type="match status" value="1"/>
</dbReference>
<reference evidence="4" key="1">
    <citation type="submission" date="2021-10" db="EMBL/GenBank/DDBJ databases">
        <title>Tropical sea cucumber genome reveals ecological adaptation and Cuvierian tubules defense mechanism.</title>
        <authorList>
            <person name="Chen T."/>
        </authorList>
    </citation>
    <scope>NUCLEOTIDE SEQUENCE</scope>
    <source>
        <strain evidence="4">Nanhai2018</strain>
        <tissue evidence="4">Muscle</tissue>
    </source>
</reference>
<accession>A0A9Q1BTU7</accession>
<keyword evidence="5" id="KW-1185">Reference proteome</keyword>
<keyword evidence="2" id="KW-0812">Transmembrane</keyword>
<dbReference type="InterPro" id="IPR015943">
    <property type="entry name" value="WD40/YVTN_repeat-like_dom_sf"/>
</dbReference>
<gene>
    <name evidence="4" type="ORF">HOLleu_26107</name>
</gene>
<evidence type="ECO:0000313" key="4">
    <source>
        <dbReference type="EMBL" id="KAJ8032555.1"/>
    </source>
</evidence>
<dbReference type="Proteomes" id="UP001152320">
    <property type="component" value="Chromosome 12"/>
</dbReference>
<dbReference type="InterPro" id="IPR036352">
    <property type="entry name" value="Semap_dom_sf"/>
</dbReference>
<dbReference type="EMBL" id="JAIZAY010000012">
    <property type="protein sequence ID" value="KAJ8032555.1"/>
    <property type="molecule type" value="Genomic_DNA"/>
</dbReference>
<evidence type="ECO:0000256" key="1">
    <source>
        <dbReference type="PROSITE-ProRule" id="PRU00352"/>
    </source>
</evidence>
<keyword evidence="2" id="KW-1133">Transmembrane helix</keyword>
<dbReference type="GO" id="GO:0017154">
    <property type="term" value="F:semaphorin receptor activity"/>
    <property type="evidence" value="ECO:0007669"/>
    <property type="project" value="InterPro"/>
</dbReference>
<dbReference type="InterPro" id="IPR001627">
    <property type="entry name" value="Semap_dom"/>
</dbReference>
<feature type="transmembrane region" description="Helical" evidence="2">
    <location>
        <begin position="517"/>
        <end position="540"/>
    </location>
</feature>
<dbReference type="SMART" id="SM00630">
    <property type="entry name" value="Sema"/>
    <property type="match status" value="1"/>
</dbReference>
<dbReference type="OrthoDB" id="125363at2759"/>
<keyword evidence="2" id="KW-0472">Membrane</keyword>
<comment type="caution">
    <text evidence="1">Lacks conserved residue(s) required for the propagation of feature annotation.</text>
</comment>
<dbReference type="PANTHER" id="PTHR22625">
    <property type="entry name" value="PLEXIN"/>
    <property type="match status" value="1"/>
</dbReference>
<organism evidence="4 5">
    <name type="scientific">Holothuria leucospilota</name>
    <name type="common">Black long sea cucumber</name>
    <name type="synonym">Mertensiothuria leucospilota</name>
    <dbReference type="NCBI Taxonomy" id="206669"/>
    <lineage>
        <taxon>Eukaryota</taxon>
        <taxon>Metazoa</taxon>
        <taxon>Echinodermata</taxon>
        <taxon>Eleutherozoa</taxon>
        <taxon>Echinozoa</taxon>
        <taxon>Holothuroidea</taxon>
        <taxon>Aspidochirotacea</taxon>
        <taxon>Aspidochirotida</taxon>
        <taxon>Holothuriidae</taxon>
        <taxon>Holothuria</taxon>
    </lineage>
</organism>
<protein>
    <submittedName>
        <fullName evidence="4">Plexin-B2</fullName>
    </submittedName>
</protein>
<proteinExistence type="predicted"/>
<evidence type="ECO:0000256" key="2">
    <source>
        <dbReference type="SAM" id="Phobius"/>
    </source>
</evidence>
<evidence type="ECO:0000259" key="3">
    <source>
        <dbReference type="PROSITE" id="PS51004"/>
    </source>
</evidence>
<dbReference type="Gene3D" id="2.130.10.10">
    <property type="entry name" value="YVTN repeat-like/Quinoprotein amine dehydrogenase"/>
    <property type="match status" value="1"/>
</dbReference>
<sequence length="544" mass="61271">MASKWFQVMVCVGSVFFTILTVTYCRSVTSSSFKKEFKLDGLTSCKTDCDKIVSVVQSAENDYIYLATKYTVKKLDSNLNPILDRKIQTYGPDTEISFMLLRGSDLIICLYGEEGICELWDVSTLHQTIEGHNRSMIINPWESLTVAWIAKTDINGSDVMHVAIPTTYQKPAVAMIPLLSTRILPQRSEPHANFLAFIEDGFGSPKSFLPPIPCLTTEIEPVYGFSTSHFNYFLKRHRNVQGRMETKLARICSGSPTYRSLIELPVECRYANDNADSGDTKLSSAYFTNEELYAVFTTTSESEVKSIVCKYNIDSINQQFTERRKECLLGITETTELEWYQYNTCPSKPVPSSKLNPYDLYSLREQLQRIPKFNFNISQLDDPDFCYDLDTAYPLGGSKPIVEKPLDNLKMKEVVTSILVLPTPNGEMILLGDKEGYIHKIPSTGKKEVLLFDLDSAMLSSNGLFLSNDKTTVYATSSGKVMALPLIESWTTTQTPEDKNDDQDDGDGNDDISIRNWVPFACIAAILLAATILTVCYIIYKKRK</sequence>
<comment type="caution">
    <text evidence="4">The sequence shown here is derived from an EMBL/GenBank/DDBJ whole genome shotgun (WGS) entry which is preliminary data.</text>
</comment>